<dbReference type="EMBL" id="KZ772705">
    <property type="protein sequence ID" value="PTQ41728.1"/>
    <property type="molecule type" value="Genomic_DNA"/>
</dbReference>
<evidence type="ECO:0000256" key="1">
    <source>
        <dbReference type="ARBA" id="ARBA00022723"/>
    </source>
</evidence>
<dbReference type="InterPro" id="IPR013083">
    <property type="entry name" value="Znf_RING/FYVE/PHD"/>
</dbReference>
<dbReference type="CDD" id="cd16531">
    <property type="entry name" value="RING-HC_RING1-like"/>
    <property type="match status" value="1"/>
</dbReference>
<keyword evidence="3" id="KW-0862">Zinc</keyword>
<dbReference type="SUPFAM" id="SSF57850">
    <property type="entry name" value="RING/U-box"/>
    <property type="match status" value="1"/>
</dbReference>
<dbReference type="GO" id="GO:0008270">
    <property type="term" value="F:zinc ion binding"/>
    <property type="evidence" value="ECO:0007669"/>
    <property type="project" value="UniProtKB-KW"/>
</dbReference>
<dbReference type="OrthoDB" id="337575at2759"/>
<reference evidence="7" key="1">
    <citation type="journal article" date="2017" name="Cell">
        <title>Insights into land plant evolution garnered from the Marchantia polymorpha genome.</title>
        <authorList>
            <person name="Bowman J.L."/>
            <person name="Kohchi T."/>
            <person name="Yamato K.T."/>
            <person name="Jenkins J."/>
            <person name="Shu S."/>
            <person name="Ishizaki K."/>
            <person name="Yamaoka S."/>
            <person name="Nishihama R."/>
            <person name="Nakamura Y."/>
            <person name="Berger F."/>
            <person name="Adam C."/>
            <person name="Aki S.S."/>
            <person name="Althoff F."/>
            <person name="Araki T."/>
            <person name="Arteaga-Vazquez M.A."/>
            <person name="Balasubrmanian S."/>
            <person name="Barry K."/>
            <person name="Bauer D."/>
            <person name="Boehm C.R."/>
            <person name="Briginshaw L."/>
            <person name="Caballero-Perez J."/>
            <person name="Catarino B."/>
            <person name="Chen F."/>
            <person name="Chiyoda S."/>
            <person name="Chovatia M."/>
            <person name="Davies K.M."/>
            <person name="Delmans M."/>
            <person name="Demura T."/>
            <person name="Dierschke T."/>
            <person name="Dolan L."/>
            <person name="Dorantes-Acosta A.E."/>
            <person name="Eklund D.M."/>
            <person name="Florent S.N."/>
            <person name="Flores-Sandoval E."/>
            <person name="Fujiyama A."/>
            <person name="Fukuzawa H."/>
            <person name="Galik B."/>
            <person name="Grimanelli D."/>
            <person name="Grimwood J."/>
            <person name="Grossniklaus U."/>
            <person name="Hamada T."/>
            <person name="Haseloff J."/>
            <person name="Hetherington A.J."/>
            <person name="Higo A."/>
            <person name="Hirakawa Y."/>
            <person name="Hundley H.N."/>
            <person name="Ikeda Y."/>
            <person name="Inoue K."/>
            <person name="Inoue S.I."/>
            <person name="Ishida S."/>
            <person name="Jia Q."/>
            <person name="Kakita M."/>
            <person name="Kanazawa T."/>
            <person name="Kawai Y."/>
            <person name="Kawashima T."/>
            <person name="Kennedy M."/>
            <person name="Kinose K."/>
            <person name="Kinoshita T."/>
            <person name="Kohara Y."/>
            <person name="Koide E."/>
            <person name="Komatsu K."/>
            <person name="Kopischke S."/>
            <person name="Kubo M."/>
            <person name="Kyozuka J."/>
            <person name="Lagercrantz U."/>
            <person name="Lin S.S."/>
            <person name="Lindquist E."/>
            <person name="Lipzen A.M."/>
            <person name="Lu C.W."/>
            <person name="De Luna E."/>
            <person name="Martienssen R.A."/>
            <person name="Minamino N."/>
            <person name="Mizutani M."/>
            <person name="Mizutani M."/>
            <person name="Mochizuki N."/>
            <person name="Monte I."/>
            <person name="Mosher R."/>
            <person name="Nagasaki H."/>
            <person name="Nakagami H."/>
            <person name="Naramoto S."/>
            <person name="Nishitani K."/>
            <person name="Ohtani M."/>
            <person name="Okamoto T."/>
            <person name="Okumura M."/>
            <person name="Phillips J."/>
            <person name="Pollak B."/>
            <person name="Reinders A."/>
            <person name="Rovekamp M."/>
            <person name="Sano R."/>
            <person name="Sawa S."/>
            <person name="Schmid M.W."/>
            <person name="Shirakawa M."/>
            <person name="Solano R."/>
            <person name="Spunde A."/>
            <person name="Suetsugu N."/>
            <person name="Sugano S."/>
            <person name="Sugiyama A."/>
            <person name="Sun R."/>
            <person name="Suzuki Y."/>
            <person name="Takenaka M."/>
            <person name="Takezawa D."/>
            <person name="Tomogane H."/>
            <person name="Tsuzuki M."/>
            <person name="Ueda T."/>
            <person name="Umeda M."/>
            <person name="Ward J.M."/>
            <person name="Watanabe Y."/>
            <person name="Yazaki K."/>
            <person name="Yokoyama R."/>
            <person name="Yoshitake Y."/>
            <person name="Yotsui I."/>
            <person name="Zachgo S."/>
            <person name="Schmutz J."/>
        </authorList>
    </citation>
    <scope>NUCLEOTIDE SEQUENCE [LARGE SCALE GENOMIC DNA]</scope>
    <source>
        <strain evidence="7">Tak-1</strain>
    </source>
</reference>
<evidence type="ECO:0000256" key="3">
    <source>
        <dbReference type="ARBA" id="ARBA00022833"/>
    </source>
</evidence>
<keyword evidence="1" id="KW-0479">Metal-binding</keyword>
<dbReference type="Gramene" id="Mp1g15390.1">
    <property type="protein sequence ID" value="Mp1g15390.1.cds"/>
    <property type="gene ID" value="Mp1g15390"/>
</dbReference>
<dbReference type="AlphaFoldDB" id="A0A2R6X6J4"/>
<dbReference type="InterPro" id="IPR017907">
    <property type="entry name" value="Znf_RING_CS"/>
</dbReference>
<dbReference type="InterPro" id="IPR044592">
    <property type="entry name" value="RING1A/B"/>
</dbReference>
<dbReference type="Gene3D" id="3.30.40.10">
    <property type="entry name" value="Zinc/RING finger domain, C3HC4 (zinc finger)"/>
    <property type="match status" value="1"/>
</dbReference>
<evidence type="ECO:0000256" key="2">
    <source>
        <dbReference type="ARBA" id="ARBA00022771"/>
    </source>
</evidence>
<keyword evidence="7" id="KW-1185">Reference proteome</keyword>
<dbReference type="PROSITE" id="PS00518">
    <property type="entry name" value="ZF_RING_1"/>
    <property type="match status" value="1"/>
</dbReference>
<evidence type="ECO:0000256" key="4">
    <source>
        <dbReference type="PROSITE-ProRule" id="PRU00175"/>
    </source>
</evidence>
<dbReference type="Proteomes" id="UP000244005">
    <property type="component" value="Unassembled WGS sequence"/>
</dbReference>
<feature type="domain" description="RING-type" evidence="5">
    <location>
        <begin position="61"/>
        <end position="98"/>
    </location>
</feature>
<protein>
    <recommendedName>
        <fullName evidence="5">RING-type domain-containing protein</fullName>
    </recommendedName>
</protein>
<evidence type="ECO:0000259" key="5">
    <source>
        <dbReference type="PROSITE" id="PS50089"/>
    </source>
</evidence>
<dbReference type="PROSITE" id="PS50089">
    <property type="entry name" value="ZF_RING_2"/>
    <property type="match status" value="1"/>
</dbReference>
<dbReference type="Pfam" id="PF13923">
    <property type="entry name" value="zf-C3HC4_2"/>
    <property type="match status" value="1"/>
</dbReference>
<evidence type="ECO:0000313" key="6">
    <source>
        <dbReference type="EMBL" id="PTQ41728.1"/>
    </source>
</evidence>
<dbReference type="SMART" id="SM00184">
    <property type="entry name" value="RING"/>
    <property type="match status" value="1"/>
</dbReference>
<dbReference type="PANTHER" id="PTHR46537:SF3">
    <property type="entry name" value="E3 UBIQUITIN-PROTEIN LIGASE RING1A"/>
    <property type="match status" value="1"/>
</dbReference>
<sequence length="277" mass="31554">MRYSQSDKGHQNMGRRTSVMESLCNQTLKDEGLRRAKYCGKNGMTYAKVYRSRDIHEVMMCLICLGILRNTRTVMECLHRFCRECIDKAMRLGRKECPTYLAHCASRRSSRDDPHFDALTAAMFPDIEKLQEEESTLLEETLISNRQTQTIIEEAFKRQSEAMARFKRPKSIGSKTRIAKYSRVAGCEDERFRDISVVPDLNNAGAKSSISTNVNILHLVNSEAEVEMEVDHGLRLLSELADQDEFSSLTPTPSLKRIVIKDIDSGMSKSTEVRSQS</sequence>
<dbReference type="InterPro" id="IPR001841">
    <property type="entry name" value="Znf_RING"/>
</dbReference>
<name>A0A2R6X6J4_MARPO</name>
<organism evidence="6 7">
    <name type="scientific">Marchantia polymorpha</name>
    <name type="common">Common liverwort</name>
    <name type="synonym">Marchantia aquatica</name>
    <dbReference type="NCBI Taxonomy" id="3197"/>
    <lineage>
        <taxon>Eukaryota</taxon>
        <taxon>Viridiplantae</taxon>
        <taxon>Streptophyta</taxon>
        <taxon>Embryophyta</taxon>
        <taxon>Marchantiophyta</taxon>
        <taxon>Marchantiopsida</taxon>
        <taxon>Marchantiidae</taxon>
        <taxon>Marchantiales</taxon>
        <taxon>Marchantiaceae</taxon>
        <taxon>Marchantia</taxon>
    </lineage>
</organism>
<dbReference type="PANTHER" id="PTHR46537">
    <property type="entry name" value="OS11G0578200 PROTEIN"/>
    <property type="match status" value="1"/>
</dbReference>
<gene>
    <name evidence="6" type="ORF">MARPO_0033s0122</name>
</gene>
<evidence type="ECO:0000313" key="7">
    <source>
        <dbReference type="Proteomes" id="UP000244005"/>
    </source>
</evidence>
<proteinExistence type="predicted"/>
<accession>A0A2R6X6J4</accession>
<keyword evidence="2 4" id="KW-0863">Zinc-finger</keyword>